<protein>
    <submittedName>
        <fullName evidence="1">Uncharacterized protein</fullName>
    </submittedName>
</protein>
<gene>
    <name evidence="1" type="ORF">BH720_013365</name>
</gene>
<dbReference type="Proteomes" id="UP000095472">
    <property type="component" value="Chromosome"/>
</dbReference>
<organism evidence="1 2">
    <name type="scientific">Desertifilum tharense IPPAS B-1220</name>
    <dbReference type="NCBI Taxonomy" id="1781255"/>
    <lineage>
        <taxon>Bacteria</taxon>
        <taxon>Bacillati</taxon>
        <taxon>Cyanobacteriota</taxon>
        <taxon>Cyanophyceae</taxon>
        <taxon>Desertifilales</taxon>
        <taxon>Desertifilaceae</taxon>
        <taxon>Desertifilum</taxon>
    </lineage>
</organism>
<proteinExistence type="predicted"/>
<keyword evidence="2" id="KW-1185">Reference proteome</keyword>
<sequence>MTHDLGVIAQLADEVAVMYQGQFVEYAPVEELFDRPQHPYTRSLLASRLVVRR</sequence>
<name>A0ACD5H0W4_9CYAN</name>
<reference evidence="1 2" key="1">
    <citation type="journal article" date="2016" name="Genome Announc.">
        <title>Draft Genome Sequence of the Thermotolerant Cyanobacterium Desertifilum sp. IPPAS B-1220.</title>
        <authorList>
            <person name="Mironov K.S."/>
            <person name="Sinetova M.A."/>
            <person name="Bolatkhan K."/>
            <person name="Zayadan B.K."/>
            <person name="Ustinova V.V."/>
            <person name="Kupriyanova E.V."/>
            <person name="Skrypnik A.N."/>
            <person name="Gogoleva N.E."/>
            <person name="Gogolev Y.V."/>
            <person name="Los D.A."/>
        </authorList>
    </citation>
    <scope>NUCLEOTIDE SEQUENCE [LARGE SCALE GENOMIC DNA]</scope>
    <source>
        <strain evidence="1 2">IPPAS B-1220</strain>
    </source>
</reference>
<accession>A0ACD5H0W4</accession>
<dbReference type="EMBL" id="CP182909">
    <property type="protein sequence ID" value="XPM66266.1"/>
    <property type="molecule type" value="Genomic_DNA"/>
</dbReference>
<evidence type="ECO:0000313" key="2">
    <source>
        <dbReference type="Proteomes" id="UP000095472"/>
    </source>
</evidence>
<evidence type="ECO:0000313" key="1">
    <source>
        <dbReference type="EMBL" id="XPM66266.1"/>
    </source>
</evidence>